<gene>
    <name evidence="7" type="ORF">FBR43_11345</name>
</gene>
<dbReference type="AlphaFoldDB" id="A0A4U1L4T8"/>
<evidence type="ECO:0000256" key="5">
    <source>
        <dbReference type="SAM" id="MobiDB-lite"/>
    </source>
</evidence>
<comment type="subcellular location">
    <subcellularLocation>
        <location evidence="1">Membrane</location>
        <topology evidence="1">Multi-pass membrane protein</topology>
    </subcellularLocation>
</comment>
<name>A0A4U1L4T8_9SPHN</name>
<evidence type="ECO:0000313" key="7">
    <source>
        <dbReference type="EMBL" id="TKD51283.1"/>
    </source>
</evidence>
<feature type="transmembrane region" description="Helical" evidence="6">
    <location>
        <begin position="66"/>
        <end position="90"/>
    </location>
</feature>
<evidence type="ECO:0000256" key="2">
    <source>
        <dbReference type="ARBA" id="ARBA00022692"/>
    </source>
</evidence>
<dbReference type="OrthoDB" id="9762947at2"/>
<feature type="transmembrane region" description="Helical" evidence="6">
    <location>
        <begin position="437"/>
        <end position="455"/>
    </location>
</feature>
<keyword evidence="2 6" id="KW-0812">Transmembrane</keyword>
<feature type="region of interest" description="Disordered" evidence="5">
    <location>
        <begin position="1"/>
        <end position="28"/>
    </location>
</feature>
<dbReference type="PANTHER" id="PTHR11785">
    <property type="entry name" value="AMINO ACID TRANSPORTER"/>
    <property type="match status" value="1"/>
</dbReference>
<organism evidence="7 8">
    <name type="scientific">Sphingomonas baiyangensis</name>
    <dbReference type="NCBI Taxonomy" id="2572576"/>
    <lineage>
        <taxon>Bacteria</taxon>
        <taxon>Pseudomonadati</taxon>
        <taxon>Pseudomonadota</taxon>
        <taxon>Alphaproteobacteria</taxon>
        <taxon>Sphingomonadales</taxon>
        <taxon>Sphingomonadaceae</taxon>
        <taxon>Sphingomonas</taxon>
    </lineage>
</organism>
<dbReference type="GO" id="GO:0016020">
    <property type="term" value="C:membrane"/>
    <property type="evidence" value="ECO:0007669"/>
    <property type="project" value="UniProtKB-SubCell"/>
</dbReference>
<accession>A0A4U1L4T8</accession>
<dbReference type="PIRSF" id="PIRSF006060">
    <property type="entry name" value="AA_transporter"/>
    <property type="match status" value="1"/>
</dbReference>
<feature type="transmembrane region" description="Helical" evidence="6">
    <location>
        <begin position="315"/>
        <end position="336"/>
    </location>
</feature>
<protein>
    <submittedName>
        <fullName evidence="7">APC family permease</fullName>
    </submittedName>
</protein>
<dbReference type="InterPro" id="IPR002293">
    <property type="entry name" value="AA/rel_permease1"/>
</dbReference>
<feature type="transmembrane region" description="Helical" evidence="6">
    <location>
        <begin position="461"/>
        <end position="482"/>
    </location>
</feature>
<feature type="transmembrane region" description="Helical" evidence="6">
    <location>
        <begin position="407"/>
        <end position="425"/>
    </location>
</feature>
<keyword evidence="3 6" id="KW-1133">Transmembrane helix</keyword>
<feature type="compositionally biased region" description="Low complexity" evidence="5">
    <location>
        <begin position="15"/>
        <end position="28"/>
    </location>
</feature>
<sequence>MSNCRDPRAASGIGRSEPSRAARVASPAAKLRNQKGRDAVPALTDPAARYHQPLGAPRRTIGSFDVLALTIGIVIGAGIFRTPALVAGAAPSEAALIAIWALGGLLSIVGALCYAELAAAFPNVGGDYHFLGRAYGERVAFLYAWARLAVIQTGSLALLAYICADYLQTIVPLGALGSTWWAAVAVILISAINWLGVREGVAAQRWLTIAEVAGLCLLVVAGFMVAPAGDVPRPVGDGEGALGLMLVFVLLTYGGWSEAVYVSAEMKDAPRRIAPIMAAGLGIVTLLYILANLAFLNALGLGGMAAADAVAAEVARLAFGDAGAAIIALAVAIAALTSANATAITGARTTCAIGRRFPALGWLGRWDERRDTPGNALIAQGIVALLLVGAGAFALDGFRLIVDYTAPVFWLFLLLVGIALFVLRIRLPDLDRPYRVPLYPVLPAIFCATTAYLLWSSLAYTGWGALAGCGVLAVGGVLLLFLKPLPDDPDHPLEEMLR</sequence>
<evidence type="ECO:0000256" key="3">
    <source>
        <dbReference type="ARBA" id="ARBA00022989"/>
    </source>
</evidence>
<feature type="transmembrane region" description="Helical" evidence="6">
    <location>
        <begin position="273"/>
        <end position="295"/>
    </location>
</feature>
<keyword evidence="8" id="KW-1185">Reference proteome</keyword>
<evidence type="ECO:0000313" key="8">
    <source>
        <dbReference type="Proteomes" id="UP000309138"/>
    </source>
</evidence>
<feature type="transmembrane region" description="Helical" evidence="6">
    <location>
        <begin position="179"/>
        <end position="197"/>
    </location>
</feature>
<keyword evidence="4 6" id="KW-0472">Membrane</keyword>
<feature type="transmembrane region" description="Helical" evidence="6">
    <location>
        <begin position="375"/>
        <end position="395"/>
    </location>
</feature>
<feature type="transmembrane region" description="Helical" evidence="6">
    <location>
        <begin position="96"/>
        <end position="121"/>
    </location>
</feature>
<comment type="caution">
    <text evidence="7">The sequence shown here is derived from an EMBL/GenBank/DDBJ whole genome shotgun (WGS) entry which is preliminary data.</text>
</comment>
<feature type="transmembrane region" description="Helical" evidence="6">
    <location>
        <begin position="209"/>
        <end position="229"/>
    </location>
</feature>
<dbReference type="Gene3D" id="1.20.1740.10">
    <property type="entry name" value="Amino acid/polyamine transporter I"/>
    <property type="match status" value="1"/>
</dbReference>
<dbReference type="InterPro" id="IPR050598">
    <property type="entry name" value="AminoAcid_Transporter"/>
</dbReference>
<evidence type="ECO:0000256" key="6">
    <source>
        <dbReference type="SAM" id="Phobius"/>
    </source>
</evidence>
<reference evidence="7 8" key="1">
    <citation type="submission" date="2019-04" db="EMBL/GenBank/DDBJ databases">
        <authorList>
            <person name="Yang Y."/>
            <person name="Wei D."/>
        </authorList>
    </citation>
    <scope>NUCLEOTIDE SEQUENCE [LARGE SCALE GENOMIC DNA]</scope>
    <source>
        <strain evidence="7 8">L-1-4w-11</strain>
    </source>
</reference>
<dbReference type="EMBL" id="SWKR01000002">
    <property type="protein sequence ID" value="TKD51283.1"/>
    <property type="molecule type" value="Genomic_DNA"/>
</dbReference>
<dbReference type="Proteomes" id="UP000309138">
    <property type="component" value="Unassembled WGS sequence"/>
</dbReference>
<dbReference type="Pfam" id="PF13520">
    <property type="entry name" value="AA_permease_2"/>
    <property type="match status" value="1"/>
</dbReference>
<proteinExistence type="predicted"/>
<dbReference type="PANTHER" id="PTHR11785:SF512">
    <property type="entry name" value="SOBREMESA, ISOFORM B"/>
    <property type="match status" value="1"/>
</dbReference>
<evidence type="ECO:0000256" key="4">
    <source>
        <dbReference type="ARBA" id="ARBA00023136"/>
    </source>
</evidence>
<evidence type="ECO:0000256" key="1">
    <source>
        <dbReference type="ARBA" id="ARBA00004141"/>
    </source>
</evidence>
<feature type="transmembrane region" description="Helical" evidence="6">
    <location>
        <begin position="142"/>
        <end position="167"/>
    </location>
</feature>
<feature type="transmembrane region" description="Helical" evidence="6">
    <location>
        <begin position="241"/>
        <end position="261"/>
    </location>
</feature>
<dbReference type="GO" id="GO:0015179">
    <property type="term" value="F:L-amino acid transmembrane transporter activity"/>
    <property type="evidence" value="ECO:0007669"/>
    <property type="project" value="TreeGrafter"/>
</dbReference>